<reference evidence="2 3" key="1">
    <citation type="submission" date="2020-03" db="EMBL/GenBank/DDBJ databases">
        <title>Genomic Encyclopedia of Type Strains, Phase IV (KMG-IV): sequencing the most valuable type-strain genomes for metagenomic binning, comparative biology and taxonomic classification.</title>
        <authorList>
            <person name="Goeker M."/>
        </authorList>
    </citation>
    <scope>NUCLEOTIDE SEQUENCE [LARGE SCALE GENOMIC DNA]</scope>
    <source>
        <strain evidence="2 3">DSM 7225</strain>
    </source>
</reference>
<evidence type="ECO:0000256" key="1">
    <source>
        <dbReference type="SAM" id="Phobius"/>
    </source>
</evidence>
<proteinExistence type="predicted"/>
<dbReference type="RefSeq" id="WP_086129730.1">
    <property type="nucleotide sequence ID" value="NZ_BAAADY010000002.1"/>
</dbReference>
<gene>
    <name evidence="2" type="ORF">GGR89_001440</name>
</gene>
<protein>
    <submittedName>
        <fullName evidence="2">Uncharacterized protein</fullName>
    </submittedName>
</protein>
<dbReference type="AlphaFoldDB" id="A0A7X5XXG0"/>
<sequence length="185" mass="20765">MEMISVPISIASLAVSVGTFWLVLLRRGRLAMTMPTIVFFGHDIVPKPTPKIFLRTLLYSTAAQGQVVEGMYVKALRNGTERTFSFWGYGETEKLSAGSGLYISRAGLAANHHFVLSVHEDEYRFEPGDYAITVYARVVGRRKPLKLSSISITLNDELAAELRLQRGVLFERNLDGRYEGHARDR</sequence>
<comment type="caution">
    <text evidence="2">The sequence shown here is derived from an EMBL/GenBank/DDBJ whole genome shotgun (WGS) entry which is preliminary data.</text>
</comment>
<keyword evidence="1" id="KW-0812">Transmembrane</keyword>
<name>A0A7X5XXG0_9SPHN</name>
<keyword evidence="3" id="KW-1185">Reference proteome</keyword>
<keyword evidence="1" id="KW-0472">Membrane</keyword>
<organism evidence="2 3">
    <name type="scientific">Sphingomonas trueperi</name>
    <dbReference type="NCBI Taxonomy" id="53317"/>
    <lineage>
        <taxon>Bacteria</taxon>
        <taxon>Pseudomonadati</taxon>
        <taxon>Pseudomonadota</taxon>
        <taxon>Alphaproteobacteria</taxon>
        <taxon>Sphingomonadales</taxon>
        <taxon>Sphingomonadaceae</taxon>
        <taxon>Sphingomonas</taxon>
    </lineage>
</organism>
<keyword evidence="1" id="KW-1133">Transmembrane helix</keyword>
<feature type="transmembrane region" description="Helical" evidence="1">
    <location>
        <begin position="6"/>
        <end position="25"/>
    </location>
</feature>
<dbReference type="EMBL" id="JAATJB010000003">
    <property type="protein sequence ID" value="NJB97134.1"/>
    <property type="molecule type" value="Genomic_DNA"/>
</dbReference>
<evidence type="ECO:0000313" key="2">
    <source>
        <dbReference type="EMBL" id="NJB97134.1"/>
    </source>
</evidence>
<accession>A0A7X5XXG0</accession>
<evidence type="ECO:0000313" key="3">
    <source>
        <dbReference type="Proteomes" id="UP000531251"/>
    </source>
</evidence>
<dbReference type="Proteomes" id="UP000531251">
    <property type="component" value="Unassembled WGS sequence"/>
</dbReference>